<dbReference type="AlphaFoldDB" id="A0A743T2U8"/>
<feature type="signal peptide" evidence="1">
    <location>
        <begin position="1"/>
        <end position="17"/>
    </location>
</feature>
<dbReference type="InterPro" id="IPR024422">
    <property type="entry name" value="Protein_unknown_function_OB"/>
</dbReference>
<protein>
    <submittedName>
        <fullName evidence="2">Uncharacterized protein</fullName>
    </submittedName>
</protein>
<gene>
    <name evidence="2" type="ORF">G9B72_001149</name>
</gene>
<dbReference type="EMBL" id="DAAUOP010000001">
    <property type="protein sequence ID" value="HAF2155086.1"/>
    <property type="molecule type" value="Genomic_DNA"/>
</dbReference>
<name>A0A743T2U8_SALER</name>
<sequence length="253" mass="27591">MNKLLFLCVLASLPAVSAETIPFSDAEVLAYLKPSRNDVFTNAVTVIVENDAEASLQNNETLNGTKLTPLTVKSIAKDFENNEITAMEKYKNNPVRIKGVVKKIGLDALGRGVITISGSNSFSGNLVASVNKKSDWVRETSKGDKVDLICNISGYIMLNVAATCENSLSYTQELIKKEYGIEGGVNLPKNKYSASMVYIIKANEKEIGKSCSKPNDSCFKAIMNVMDKTKKPDPRFMAWMSKLPKTVASGNAM</sequence>
<comment type="caution">
    <text evidence="2">The sequence shown here is derived from an EMBL/GenBank/DDBJ whole genome shotgun (WGS) entry which is preliminary data.</text>
</comment>
<proteinExistence type="predicted"/>
<accession>A0A743T2U8</accession>
<reference evidence="2" key="1">
    <citation type="journal article" date="2018" name="Genome Biol.">
        <title>SKESA: strategic k-mer extension for scrupulous assemblies.</title>
        <authorList>
            <person name="Souvorov A."/>
            <person name="Agarwala R."/>
            <person name="Lipman D.J."/>
        </authorList>
    </citation>
    <scope>NUCLEOTIDE SEQUENCE</scope>
    <source>
        <strain evidence="2">MA.CCC_In-Sin1</strain>
    </source>
</reference>
<dbReference type="Pfam" id="PF12869">
    <property type="entry name" value="tRNA_anti-like"/>
    <property type="match status" value="1"/>
</dbReference>
<organism evidence="2">
    <name type="scientific">Salmonella enterica</name>
    <name type="common">Salmonella choleraesuis</name>
    <dbReference type="NCBI Taxonomy" id="28901"/>
    <lineage>
        <taxon>Bacteria</taxon>
        <taxon>Pseudomonadati</taxon>
        <taxon>Pseudomonadota</taxon>
        <taxon>Gammaproteobacteria</taxon>
        <taxon>Enterobacterales</taxon>
        <taxon>Enterobacteriaceae</taxon>
        <taxon>Salmonella</taxon>
    </lineage>
</organism>
<evidence type="ECO:0000256" key="1">
    <source>
        <dbReference type="SAM" id="SignalP"/>
    </source>
</evidence>
<keyword evidence="1" id="KW-0732">Signal</keyword>
<evidence type="ECO:0000313" key="2">
    <source>
        <dbReference type="EMBL" id="HAF2155086.1"/>
    </source>
</evidence>
<feature type="chain" id="PRO_5028196967" evidence="1">
    <location>
        <begin position="18"/>
        <end position="253"/>
    </location>
</feature>
<reference evidence="2" key="2">
    <citation type="submission" date="2020-02" db="EMBL/GenBank/DDBJ databases">
        <authorList>
            <consortium name="NCBI Pathogen Detection Project"/>
        </authorList>
    </citation>
    <scope>NUCLEOTIDE SEQUENCE</scope>
    <source>
        <strain evidence="2">MA.CCC_In-Sin1</strain>
    </source>
</reference>